<organism evidence="2 3">
    <name type="scientific">Psilocybe cf. subviscida</name>
    <dbReference type="NCBI Taxonomy" id="2480587"/>
    <lineage>
        <taxon>Eukaryota</taxon>
        <taxon>Fungi</taxon>
        <taxon>Dikarya</taxon>
        <taxon>Basidiomycota</taxon>
        <taxon>Agaricomycotina</taxon>
        <taxon>Agaricomycetes</taxon>
        <taxon>Agaricomycetidae</taxon>
        <taxon>Agaricales</taxon>
        <taxon>Agaricineae</taxon>
        <taxon>Strophariaceae</taxon>
        <taxon>Psilocybe</taxon>
    </lineage>
</organism>
<feature type="compositionally biased region" description="Low complexity" evidence="1">
    <location>
        <begin position="80"/>
        <end position="89"/>
    </location>
</feature>
<gene>
    <name evidence="2" type="ORF">D9619_006898</name>
</gene>
<evidence type="ECO:0000313" key="2">
    <source>
        <dbReference type="EMBL" id="KAF5316405.1"/>
    </source>
</evidence>
<feature type="region of interest" description="Disordered" evidence="1">
    <location>
        <begin position="59"/>
        <end position="89"/>
    </location>
</feature>
<protein>
    <submittedName>
        <fullName evidence="2">Uncharacterized protein</fullName>
    </submittedName>
</protein>
<dbReference type="Proteomes" id="UP000567179">
    <property type="component" value="Unassembled WGS sequence"/>
</dbReference>
<proteinExistence type="predicted"/>
<accession>A0A8H5EXP4</accession>
<evidence type="ECO:0000313" key="3">
    <source>
        <dbReference type="Proteomes" id="UP000567179"/>
    </source>
</evidence>
<dbReference type="EMBL" id="JAACJJ010000042">
    <property type="protein sequence ID" value="KAF5316405.1"/>
    <property type="molecule type" value="Genomic_DNA"/>
</dbReference>
<comment type="caution">
    <text evidence="2">The sequence shown here is derived from an EMBL/GenBank/DDBJ whole genome shotgun (WGS) entry which is preliminary data.</text>
</comment>
<reference evidence="2 3" key="1">
    <citation type="journal article" date="2020" name="ISME J.">
        <title>Uncovering the hidden diversity of litter-decomposition mechanisms in mushroom-forming fungi.</title>
        <authorList>
            <person name="Floudas D."/>
            <person name="Bentzer J."/>
            <person name="Ahren D."/>
            <person name="Johansson T."/>
            <person name="Persson P."/>
            <person name="Tunlid A."/>
        </authorList>
    </citation>
    <scope>NUCLEOTIDE SEQUENCE [LARGE SCALE GENOMIC DNA]</scope>
    <source>
        <strain evidence="2 3">CBS 101986</strain>
    </source>
</reference>
<keyword evidence="3" id="KW-1185">Reference proteome</keyword>
<dbReference type="AlphaFoldDB" id="A0A8H5EXP4"/>
<sequence length="108" mass="11531">MERSEGKGVDLYGSSSHRTMLLMLQLLPAPIEPSSFNGFHVLAVSQLLDVLDEPSTSIDDANNMPSFMPEELSVNPPADTSSSSASTSSFCKDHMAVLGISSTVSRAR</sequence>
<evidence type="ECO:0000256" key="1">
    <source>
        <dbReference type="SAM" id="MobiDB-lite"/>
    </source>
</evidence>
<name>A0A8H5EXP4_9AGAR</name>